<dbReference type="AlphaFoldDB" id="A0A170VK81"/>
<proteinExistence type="predicted"/>
<dbReference type="InterPro" id="IPR053010">
    <property type="entry name" value="SET_SmydA-8"/>
</dbReference>
<accession>A0A170VK81</accession>
<dbReference type="EMBL" id="GEMB01006614">
    <property type="protein sequence ID" value="JAR96734.1"/>
    <property type="molecule type" value="Transcribed_RNA"/>
</dbReference>
<reference evidence="1" key="1">
    <citation type="submission" date="2016-04" db="EMBL/GenBank/DDBJ databases">
        <authorList>
            <person name="Calderon-Fernandez G.M.Sr."/>
        </authorList>
    </citation>
    <scope>NUCLEOTIDE SEQUENCE</scope>
    <source>
        <strain evidence="1">Int1</strain>
        <tissue evidence="1">Integument</tissue>
    </source>
</reference>
<dbReference type="PANTHER" id="PTHR46455:SF2">
    <property type="entry name" value="AT24727P"/>
    <property type="match status" value="1"/>
</dbReference>
<dbReference type="Gene3D" id="2.170.270.10">
    <property type="entry name" value="SET domain"/>
    <property type="match status" value="1"/>
</dbReference>
<dbReference type="SUPFAM" id="SSF82199">
    <property type="entry name" value="SET domain"/>
    <property type="match status" value="1"/>
</dbReference>
<protein>
    <submittedName>
        <fullName evidence="1">Protein isoform b-like protein</fullName>
    </submittedName>
</protein>
<feature type="non-terminal residue" evidence="1">
    <location>
        <position position="87"/>
    </location>
</feature>
<name>A0A170VK81_TRIIF</name>
<sequence>MYHGTQLHFKFQICLQFGGFQINVFASFDIKKNDHISTMYTHLLWGTAARQEHLQNTKYFTCKCDRCLDPTELGTHLSTIRCIGVNK</sequence>
<dbReference type="PANTHER" id="PTHR46455">
    <property type="entry name" value="SET AND MYND DOMAIN CONTAINING, ARTHROPOD-SPECIFIC, MEMBER 4, ISOFORM A"/>
    <property type="match status" value="1"/>
</dbReference>
<evidence type="ECO:0000313" key="1">
    <source>
        <dbReference type="EMBL" id="JAR96734.1"/>
    </source>
</evidence>
<dbReference type="InterPro" id="IPR046341">
    <property type="entry name" value="SET_dom_sf"/>
</dbReference>
<organism evidence="1">
    <name type="scientific">Triatoma infestans</name>
    <name type="common">Assassin bug</name>
    <dbReference type="NCBI Taxonomy" id="30076"/>
    <lineage>
        <taxon>Eukaryota</taxon>
        <taxon>Metazoa</taxon>
        <taxon>Ecdysozoa</taxon>
        <taxon>Arthropoda</taxon>
        <taxon>Hexapoda</taxon>
        <taxon>Insecta</taxon>
        <taxon>Pterygota</taxon>
        <taxon>Neoptera</taxon>
        <taxon>Paraneoptera</taxon>
        <taxon>Hemiptera</taxon>
        <taxon>Heteroptera</taxon>
        <taxon>Panheteroptera</taxon>
        <taxon>Cimicomorpha</taxon>
        <taxon>Reduviidae</taxon>
        <taxon>Triatominae</taxon>
        <taxon>Triatoma</taxon>
    </lineage>
</organism>
<reference evidence="1" key="2">
    <citation type="journal article" date="2017" name="J. Med. Entomol.">
        <title>Transcriptome Analysis of the Triatoma infestans (Hemiptera: Reduviidae) Integument.</title>
        <authorList>
            <person name="Calderon-Fernandez G.M."/>
            <person name="Moriconi D.E."/>
            <person name="Dulbecco A.B."/>
            <person name="Juarez M.P."/>
        </authorList>
    </citation>
    <scope>NUCLEOTIDE SEQUENCE</scope>
    <source>
        <strain evidence="1">Int1</strain>
        <tissue evidence="1">Integument</tissue>
    </source>
</reference>